<evidence type="ECO:0000313" key="2">
    <source>
        <dbReference type="Proteomes" id="UP000242474"/>
    </source>
</evidence>
<reference evidence="1 2" key="1">
    <citation type="journal article" date="2015" name="Genome Biol. Evol.">
        <title>Phylogenomic analyses indicate that early fungi evolved digesting cell walls of algal ancestors of land plants.</title>
        <authorList>
            <person name="Chang Y."/>
            <person name="Wang S."/>
            <person name="Sekimoto S."/>
            <person name="Aerts A.L."/>
            <person name="Choi C."/>
            <person name="Clum A."/>
            <person name="LaButti K.M."/>
            <person name="Lindquist E.A."/>
            <person name="Yee Ngan C."/>
            <person name="Ohm R.A."/>
            <person name="Salamov A.A."/>
            <person name="Grigoriev I.V."/>
            <person name="Spatafora J.W."/>
            <person name="Berbee M.L."/>
        </authorList>
    </citation>
    <scope>NUCLEOTIDE SEQUENCE [LARGE SCALE GENOMIC DNA]</scope>
    <source>
        <strain evidence="1 2">NRRL 1564</strain>
    </source>
</reference>
<dbReference type="PANTHER" id="PTHR23082:SF0">
    <property type="entry name" value="GENERAL TRANSCRIPTION FACTOR 3C POLYPEPTIDE 3"/>
    <property type="match status" value="1"/>
</dbReference>
<gene>
    <name evidence="1" type="ORF">COEREDRAFT_25712</name>
</gene>
<accession>A0A2G5BGD1</accession>
<protein>
    <submittedName>
        <fullName evidence="1">TPR-like protein</fullName>
    </submittedName>
</protein>
<sequence>SAEVQHLLGEANKWYVDKELSKAFSIFCDIIRIDPNCASAWTTMALIREEEGKHSDALHLYTVAAHLSTSDNTLWERLYSIHASTAAKNESAQALYCLRFILINNPHDRSAWQRKLEMLEKRKDFNNMARSYKSILRVDPHHMETI</sequence>
<feature type="non-terminal residue" evidence="1">
    <location>
        <position position="1"/>
    </location>
</feature>
<dbReference type="AlphaFoldDB" id="A0A2G5BGD1"/>
<dbReference type="OrthoDB" id="5568134at2759"/>
<dbReference type="EMBL" id="KZ303491">
    <property type="protein sequence ID" value="PIA18084.1"/>
    <property type="molecule type" value="Genomic_DNA"/>
</dbReference>
<dbReference type="GO" id="GO:0006383">
    <property type="term" value="P:transcription by RNA polymerase III"/>
    <property type="evidence" value="ECO:0007669"/>
    <property type="project" value="InterPro"/>
</dbReference>
<name>A0A2G5BGD1_COERN</name>
<proteinExistence type="predicted"/>
<dbReference type="InterPro" id="IPR011990">
    <property type="entry name" value="TPR-like_helical_dom_sf"/>
</dbReference>
<dbReference type="PANTHER" id="PTHR23082">
    <property type="entry name" value="TRANSCRIPTION INITIATION FACTOR IIIC TFIIIC , POLYPEPTIDE 3-RELATED"/>
    <property type="match status" value="1"/>
</dbReference>
<keyword evidence="2" id="KW-1185">Reference proteome</keyword>
<dbReference type="InterPro" id="IPR039340">
    <property type="entry name" value="Tfc4/TFIIIC-102/Sfc4"/>
</dbReference>
<dbReference type="Proteomes" id="UP000242474">
    <property type="component" value="Unassembled WGS sequence"/>
</dbReference>
<organism evidence="1 2">
    <name type="scientific">Coemansia reversa (strain ATCC 12441 / NRRL 1564)</name>
    <dbReference type="NCBI Taxonomy" id="763665"/>
    <lineage>
        <taxon>Eukaryota</taxon>
        <taxon>Fungi</taxon>
        <taxon>Fungi incertae sedis</taxon>
        <taxon>Zoopagomycota</taxon>
        <taxon>Kickxellomycotina</taxon>
        <taxon>Kickxellomycetes</taxon>
        <taxon>Kickxellales</taxon>
        <taxon>Kickxellaceae</taxon>
        <taxon>Coemansia</taxon>
    </lineage>
</organism>
<dbReference type="STRING" id="763665.A0A2G5BGD1"/>
<dbReference type="SUPFAM" id="SSF48452">
    <property type="entry name" value="TPR-like"/>
    <property type="match status" value="1"/>
</dbReference>
<dbReference type="GO" id="GO:0000127">
    <property type="term" value="C:transcription factor TFIIIC complex"/>
    <property type="evidence" value="ECO:0007669"/>
    <property type="project" value="TreeGrafter"/>
</dbReference>
<evidence type="ECO:0000313" key="1">
    <source>
        <dbReference type="EMBL" id="PIA18084.1"/>
    </source>
</evidence>
<dbReference type="Gene3D" id="1.25.40.10">
    <property type="entry name" value="Tetratricopeptide repeat domain"/>
    <property type="match status" value="1"/>
</dbReference>
<feature type="non-terminal residue" evidence="1">
    <location>
        <position position="146"/>
    </location>
</feature>